<dbReference type="AlphaFoldDB" id="A0A5J4SXL5"/>
<proteinExistence type="predicted"/>
<comment type="caution">
    <text evidence="2">The sequence shown here is derived from an EMBL/GenBank/DDBJ whole genome shotgun (WGS) entry which is preliminary data.</text>
</comment>
<feature type="transmembrane region" description="Helical" evidence="1">
    <location>
        <begin position="12"/>
        <end position="28"/>
    </location>
</feature>
<evidence type="ECO:0000313" key="2">
    <source>
        <dbReference type="EMBL" id="KAA6350764.1"/>
    </source>
</evidence>
<evidence type="ECO:0000256" key="1">
    <source>
        <dbReference type="SAM" id="Phobius"/>
    </source>
</evidence>
<organism evidence="2">
    <name type="scientific">termite gut metagenome</name>
    <dbReference type="NCBI Taxonomy" id="433724"/>
    <lineage>
        <taxon>unclassified sequences</taxon>
        <taxon>metagenomes</taxon>
        <taxon>organismal metagenomes</taxon>
    </lineage>
</organism>
<name>A0A5J4SXL5_9ZZZZ</name>
<accession>A0A5J4SXL5</accession>
<protein>
    <submittedName>
        <fullName evidence="2">Uncharacterized protein</fullName>
    </submittedName>
</protein>
<keyword evidence="1" id="KW-0812">Transmembrane</keyword>
<gene>
    <name evidence="2" type="ORF">EZS27_001868</name>
</gene>
<reference evidence="2" key="1">
    <citation type="submission" date="2019-03" db="EMBL/GenBank/DDBJ databases">
        <title>Single cell metagenomics reveals metabolic interactions within the superorganism composed of flagellate Streblomastix strix and complex community of Bacteroidetes bacteria on its surface.</title>
        <authorList>
            <person name="Treitli S.C."/>
            <person name="Kolisko M."/>
            <person name="Husnik F."/>
            <person name="Keeling P."/>
            <person name="Hampl V."/>
        </authorList>
    </citation>
    <scope>NUCLEOTIDE SEQUENCE</scope>
    <source>
        <strain evidence="2">STM</strain>
    </source>
</reference>
<keyword evidence="1" id="KW-0472">Membrane</keyword>
<sequence>MDDINTPDADEALFMLVLCSAFINYLLTKKKQQTSNRL</sequence>
<keyword evidence="1" id="KW-1133">Transmembrane helix</keyword>
<dbReference type="EMBL" id="SNRY01000023">
    <property type="protein sequence ID" value="KAA6350764.1"/>
    <property type="molecule type" value="Genomic_DNA"/>
</dbReference>